<dbReference type="SUPFAM" id="SSF47802">
    <property type="entry name" value="DNA polymerase beta, N-terminal domain-like"/>
    <property type="match status" value="1"/>
</dbReference>
<dbReference type="InterPro" id="IPR003141">
    <property type="entry name" value="Pol/His_phosphatase_N"/>
</dbReference>
<dbReference type="InterPro" id="IPR027421">
    <property type="entry name" value="DNA_pol_lamdba_lyase_dom_sf"/>
</dbReference>
<dbReference type="Gene3D" id="3.30.460.10">
    <property type="entry name" value="Beta Polymerase, domain 2"/>
    <property type="match status" value="1"/>
</dbReference>
<evidence type="ECO:0000259" key="8">
    <source>
        <dbReference type="SMART" id="SM00481"/>
    </source>
</evidence>
<comment type="caution">
    <text evidence="10">The sequence shown here is derived from an EMBL/GenBank/DDBJ whole genome shotgun (WGS) entry which is preliminary data.</text>
</comment>
<dbReference type="CDD" id="cd00141">
    <property type="entry name" value="NT_POLXc"/>
    <property type="match status" value="1"/>
</dbReference>
<dbReference type="SMART" id="SM00481">
    <property type="entry name" value="POLIIIAc"/>
    <property type="match status" value="1"/>
</dbReference>
<dbReference type="GO" id="GO:0042578">
    <property type="term" value="F:phosphoric ester hydrolase activity"/>
    <property type="evidence" value="ECO:0007669"/>
    <property type="project" value="TreeGrafter"/>
</dbReference>
<dbReference type="Gene3D" id="1.10.150.20">
    <property type="entry name" value="5' to 3' exonuclease, C-terminal subdomain"/>
    <property type="match status" value="1"/>
</dbReference>
<dbReference type="InterPro" id="IPR043519">
    <property type="entry name" value="NT_sf"/>
</dbReference>
<dbReference type="GO" id="GO:0006281">
    <property type="term" value="P:DNA repair"/>
    <property type="evidence" value="ECO:0007669"/>
    <property type="project" value="UniProtKB-KW"/>
</dbReference>
<name>A0A1F5KKH3_9BACT</name>
<dbReference type="Pfam" id="PF02811">
    <property type="entry name" value="PHP"/>
    <property type="match status" value="1"/>
</dbReference>
<feature type="domain" description="DNA-directed DNA polymerase X" evidence="9">
    <location>
        <begin position="1"/>
        <end position="312"/>
    </location>
</feature>
<dbReference type="EC" id="2.7.7.7" evidence="1"/>
<dbReference type="GO" id="GO:0008270">
    <property type="term" value="F:zinc ion binding"/>
    <property type="evidence" value="ECO:0007669"/>
    <property type="project" value="TreeGrafter"/>
</dbReference>
<evidence type="ECO:0000256" key="5">
    <source>
        <dbReference type="ARBA" id="ARBA00022932"/>
    </source>
</evidence>
<evidence type="ECO:0000259" key="9">
    <source>
        <dbReference type="SMART" id="SM00483"/>
    </source>
</evidence>
<dbReference type="PRINTS" id="PR00870">
    <property type="entry name" value="DNAPOLXBETA"/>
</dbReference>
<dbReference type="PANTHER" id="PTHR36928:SF1">
    <property type="entry name" value="PHOSPHATASE YCDX-RELATED"/>
    <property type="match status" value="1"/>
</dbReference>
<keyword evidence="3" id="KW-0548">Nucleotidyltransferase</keyword>
<evidence type="ECO:0000256" key="2">
    <source>
        <dbReference type="ARBA" id="ARBA00022679"/>
    </source>
</evidence>
<evidence type="ECO:0000256" key="1">
    <source>
        <dbReference type="ARBA" id="ARBA00012417"/>
    </source>
</evidence>
<evidence type="ECO:0000256" key="6">
    <source>
        <dbReference type="ARBA" id="ARBA00023204"/>
    </source>
</evidence>
<keyword evidence="5" id="KW-0239">DNA-directed DNA polymerase</keyword>
<dbReference type="InterPro" id="IPR016195">
    <property type="entry name" value="Pol/histidinol_Pase-like"/>
</dbReference>
<dbReference type="InterPro" id="IPR037160">
    <property type="entry name" value="DNA_Pol_thumb_sf"/>
</dbReference>
<keyword evidence="2" id="KW-0808">Transferase</keyword>
<dbReference type="CDD" id="cd07436">
    <property type="entry name" value="PHP_PolX"/>
    <property type="match status" value="1"/>
</dbReference>
<dbReference type="InterPro" id="IPR029398">
    <property type="entry name" value="PolB_thumb"/>
</dbReference>
<dbReference type="PIRSF" id="PIRSF005047">
    <property type="entry name" value="UCP005047_YshC"/>
    <property type="match status" value="1"/>
</dbReference>
<evidence type="ECO:0000313" key="10">
    <source>
        <dbReference type="EMBL" id="OGE41428.1"/>
    </source>
</evidence>
<feature type="domain" description="Polymerase/histidinol phosphatase N-terminal" evidence="8">
    <location>
        <begin position="336"/>
        <end position="423"/>
    </location>
</feature>
<dbReference type="InterPro" id="IPR022311">
    <property type="entry name" value="PolX-like"/>
</dbReference>
<dbReference type="EMBL" id="MFDD01000002">
    <property type="protein sequence ID" value="OGE41428.1"/>
    <property type="molecule type" value="Genomic_DNA"/>
</dbReference>
<dbReference type="Pfam" id="PF14716">
    <property type="entry name" value="HHH_8"/>
    <property type="match status" value="1"/>
</dbReference>
<dbReference type="SUPFAM" id="SSF89550">
    <property type="entry name" value="PHP domain-like"/>
    <property type="match status" value="1"/>
</dbReference>
<dbReference type="GO" id="GO:0003887">
    <property type="term" value="F:DNA-directed DNA polymerase activity"/>
    <property type="evidence" value="ECO:0007669"/>
    <property type="project" value="UniProtKB-KW"/>
</dbReference>
<dbReference type="InterPro" id="IPR002008">
    <property type="entry name" value="DNA_pol_X_beta-like"/>
</dbReference>
<dbReference type="Gene3D" id="3.30.210.10">
    <property type="entry name" value="DNA polymerase, thumb domain"/>
    <property type="match status" value="1"/>
</dbReference>
<dbReference type="Pfam" id="PF14520">
    <property type="entry name" value="HHH_5"/>
    <property type="match status" value="1"/>
</dbReference>
<protein>
    <recommendedName>
        <fullName evidence="1">DNA-directed DNA polymerase</fullName>
        <ecNumber evidence="1">2.7.7.7</ecNumber>
    </recommendedName>
</protein>
<dbReference type="Pfam" id="PF14791">
    <property type="entry name" value="DNA_pol_B_thumb"/>
    <property type="match status" value="1"/>
</dbReference>
<dbReference type="PANTHER" id="PTHR36928">
    <property type="entry name" value="PHOSPHATASE YCDX-RELATED"/>
    <property type="match status" value="1"/>
</dbReference>
<sequence>MTNRDVAKLLRNVAAALTLKKASIFQIRAYETAADAIEHLTSEVKDLWEEGKLAEVPGVGKNLSEHLNELFSTGKVAHFESLTKDLPPVFFEALDIPGVGPKTAQRILSLKVQNLEELKQRLEDGSLIKEGFSEKLAENILLGLKDTNSEKDRMLLPFAEELAAKILDYLRKSPDVKQADCLGSLRRKVATIGDLDFAVASDNPEKAIKYFVKMPGISRIVDQGENKAMVMLTSHLQIDLLVGKPKNYGNLLQHFTGSKHHNISLRKLAEDKGYSISEYGVKKLKTAVIECKTEEEVYSLLDMQTPPSEIREDAGEIEAALKHQLPQLIPYGSLKGDLHLHSSYPIEPSHDLGRDSMEDMVKRALALGYKYLGFSDHSPATSNHSKPKIIDILKKRSAFIDKLKLKYAGKIEILAGLEADIQPDGSISVPDEGLKLLDYCIVGVHSAHRMEQSKMTARILKALSNPYVQILAHPTGRLLNQRPSFEADWAKVFEFCAKKGKILEINSFPDRLDLRDDLVRQAISKGVKLVIDSDAHGLEQMDQLDYGVAVARRGWATSADIINTYGFKDLLDVLK</sequence>
<dbReference type="Gene3D" id="1.10.150.110">
    <property type="entry name" value="DNA polymerase beta, N-terminal domain-like"/>
    <property type="match status" value="1"/>
</dbReference>
<reference evidence="10 11" key="1">
    <citation type="journal article" date="2016" name="Nat. Commun.">
        <title>Thousands of microbial genomes shed light on interconnected biogeochemical processes in an aquifer system.</title>
        <authorList>
            <person name="Anantharaman K."/>
            <person name="Brown C.T."/>
            <person name="Hug L.A."/>
            <person name="Sharon I."/>
            <person name="Castelle C.J."/>
            <person name="Probst A.J."/>
            <person name="Thomas B.C."/>
            <person name="Singh A."/>
            <person name="Wilkins M.J."/>
            <person name="Karaoz U."/>
            <person name="Brodie E.L."/>
            <person name="Williams K.H."/>
            <person name="Hubbard S.S."/>
            <person name="Banfield J.F."/>
        </authorList>
    </citation>
    <scope>NUCLEOTIDE SEQUENCE [LARGE SCALE GENOMIC DNA]</scope>
</reference>
<dbReference type="Proteomes" id="UP000177328">
    <property type="component" value="Unassembled WGS sequence"/>
</dbReference>
<gene>
    <name evidence="10" type="ORF">A3D25_01840</name>
</gene>
<proteinExistence type="predicted"/>
<evidence type="ECO:0000256" key="4">
    <source>
        <dbReference type="ARBA" id="ARBA00022763"/>
    </source>
</evidence>
<dbReference type="InterPro" id="IPR047967">
    <property type="entry name" value="PolX_PHP"/>
</dbReference>
<organism evidence="10 11">
    <name type="scientific">Candidatus Daviesbacteria bacterium RIFCSPHIGHO2_02_FULL_43_12</name>
    <dbReference type="NCBI Taxonomy" id="1797776"/>
    <lineage>
        <taxon>Bacteria</taxon>
        <taxon>Candidatus Daviesiibacteriota</taxon>
    </lineage>
</organism>
<evidence type="ECO:0000256" key="3">
    <source>
        <dbReference type="ARBA" id="ARBA00022695"/>
    </source>
</evidence>
<accession>A0A1F5KKH3</accession>
<dbReference type="InterPro" id="IPR004013">
    <property type="entry name" value="PHP_dom"/>
</dbReference>
<comment type="catalytic activity">
    <reaction evidence="7">
        <text>DNA(n) + a 2'-deoxyribonucleoside 5'-triphosphate = DNA(n+1) + diphosphate</text>
        <dbReference type="Rhea" id="RHEA:22508"/>
        <dbReference type="Rhea" id="RHEA-COMP:17339"/>
        <dbReference type="Rhea" id="RHEA-COMP:17340"/>
        <dbReference type="ChEBI" id="CHEBI:33019"/>
        <dbReference type="ChEBI" id="CHEBI:61560"/>
        <dbReference type="ChEBI" id="CHEBI:173112"/>
        <dbReference type="EC" id="2.7.7.7"/>
    </reaction>
</comment>
<dbReference type="SUPFAM" id="SSF81301">
    <property type="entry name" value="Nucleotidyltransferase"/>
    <property type="match status" value="1"/>
</dbReference>
<dbReference type="GO" id="GO:0005829">
    <property type="term" value="C:cytosol"/>
    <property type="evidence" value="ECO:0007669"/>
    <property type="project" value="TreeGrafter"/>
</dbReference>
<dbReference type="GO" id="GO:0003677">
    <property type="term" value="F:DNA binding"/>
    <property type="evidence" value="ECO:0007669"/>
    <property type="project" value="InterPro"/>
</dbReference>
<dbReference type="InterPro" id="IPR010996">
    <property type="entry name" value="HHH_MUS81"/>
</dbReference>
<keyword evidence="4" id="KW-0227">DNA damage</keyword>
<dbReference type="AlphaFoldDB" id="A0A1F5KKH3"/>
<dbReference type="SMART" id="SM00483">
    <property type="entry name" value="POLXc"/>
    <property type="match status" value="1"/>
</dbReference>
<dbReference type="InterPro" id="IPR002054">
    <property type="entry name" value="DNA-dir_DNA_pol_X"/>
</dbReference>
<dbReference type="InterPro" id="IPR050243">
    <property type="entry name" value="PHP_phosphatase"/>
</dbReference>
<evidence type="ECO:0000256" key="7">
    <source>
        <dbReference type="ARBA" id="ARBA00049244"/>
    </source>
</evidence>
<dbReference type="Gene3D" id="3.20.20.140">
    <property type="entry name" value="Metal-dependent hydrolases"/>
    <property type="match status" value="1"/>
</dbReference>
<keyword evidence="6" id="KW-0234">DNA repair</keyword>
<evidence type="ECO:0000313" key="11">
    <source>
        <dbReference type="Proteomes" id="UP000177328"/>
    </source>
</evidence>